<proteinExistence type="predicted"/>
<accession>A0ABU2ZXE7</accession>
<dbReference type="RefSeq" id="WP_311577155.1">
    <property type="nucleotide sequence ID" value="NZ_JAVRIF010000001.1"/>
</dbReference>
<dbReference type="Proteomes" id="UP001266357">
    <property type="component" value="Unassembled WGS sequence"/>
</dbReference>
<gene>
    <name evidence="2" type="ORF">RM573_03260</name>
</gene>
<evidence type="ECO:0000256" key="1">
    <source>
        <dbReference type="SAM" id="Phobius"/>
    </source>
</evidence>
<sequence length="158" mass="18093">MSYKERSTWISLAILVYIWFDYFVQLFSLQSTEQLNVESVNSLLLAVVLKTIVLEIVLQIVLAIIDHKDANYADDERDKLISFYGSRNAYGILSVGIIMTVFHTVFPTLSSFSMMPTQALTTISLPNEYKIMHIVIVFALAAELAKFSTQLFFYRRGF</sequence>
<keyword evidence="1" id="KW-0472">Membrane</keyword>
<name>A0ABU2ZXE7_9GAMM</name>
<evidence type="ECO:0000313" key="2">
    <source>
        <dbReference type="EMBL" id="MDT0602604.1"/>
    </source>
</evidence>
<protein>
    <recommendedName>
        <fullName evidence="4">DUF2975 domain-containing protein</fullName>
    </recommendedName>
</protein>
<keyword evidence="1" id="KW-1133">Transmembrane helix</keyword>
<reference evidence="2 3" key="1">
    <citation type="submission" date="2023-09" db="EMBL/GenBank/DDBJ databases">
        <authorList>
            <person name="Rey-Velasco X."/>
        </authorList>
    </citation>
    <scope>NUCLEOTIDE SEQUENCE [LARGE SCALE GENOMIC DNA]</scope>
    <source>
        <strain evidence="2 3">W431</strain>
    </source>
</reference>
<evidence type="ECO:0000313" key="3">
    <source>
        <dbReference type="Proteomes" id="UP001266357"/>
    </source>
</evidence>
<keyword evidence="3" id="KW-1185">Reference proteome</keyword>
<feature type="transmembrane region" description="Helical" evidence="1">
    <location>
        <begin position="131"/>
        <end position="154"/>
    </location>
</feature>
<feature type="transmembrane region" description="Helical" evidence="1">
    <location>
        <begin position="44"/>
        <end position="67"/>
    </location>
</feature>
<evidence type="ECO:0008006" key="4">
    <source>
        <dbReference type="Google" id="ProtNLM"/>
    </source>
</evidence>
<dbReference type="EMBL" id="JAVRIF010000001">
    <property type="protein sequence ID" value="MDT0602604.1"/>
    <property type="molecule type" value="Genomic_DNA"/>
</dbReference>
<comment type="caution">
    <text evidence="2">The sequence shown here is derived from an EMBL/GenBank/DDBJ whole genome shotgun (WGS) entry which is preliminary data.</text>
</comment>
<keyword evidence="1" id="KW-0812">Transmembrane</keyword>
<feature type="transmembrane region" description="Helical" evidence="1">
    <location>
        <begin position="88"/>
        <end position="106"/>
    </location>
</feature>
<organism evidence="2 3">
    <name type="scientific">Thalassotalea castellviae</name>
    <dbReference type="NCBI Taxonomy" id="3075612"/>
    <lineage>
        <taxon>Bacteria</taxon>
        <taxon>Pseudomonadati</taxon>
        <taxon>Pseudomonadota</taxon>
        <taxon>Gammaproteobacteria</taxon>
        <taxon>Alteromonadales</taxon>
        <taxon>Colwelliaceae</taxon>
        <taxon>Thalassotalea</taxon>
    </lineage>
</organism>
<feature type="transmembrane region" description="Helical" evidence="1">
    <location>
        <begin position="7"/>
        <end position="24"/>
    </location>
</feature>